<organism evidence="17 18">
    <name type="scientific">Aquimixticola soesokkakensis</name>
    <dbReference type="NCBI Taxonomy" id="1519096"/>
    <lineage>
        <taxon>Bacteria</taxon>
        <taxon>Pseudomonadati</taxon>
        <taxon>Pseudomonadota</taxon>
        <taxon>Alphaproteobacteria</taxon>
        <taxon>Rhodobacterales</taxon>
        <taxon>Paracoccaceae</taxon>
        <taxon>Aquimixticola</taxon>
    </lineage>
</organism>
<dbReference type="NCBIfam" id="NF004160">
    <property type="entry name" value="PRK05627.1-3"/>
    <property type="match status" value="1"/>
</dbReference>
<keyword evidence="12" id="KW-0511">Multifunctional enzyme</keyword>
<dbReference type="GO" id="GO:0006747">
    <property type="term" value="P:FAD biosynthetic process"/>
    <property type="evidence" value="ECO:0007669"/>
    <property type="project" value="UniProtKB-UniRule"/>
</dbReference>
<feature type="domain" description="Riboflavin kinase" evidence="16">
    <location>
        <begin position="179"/>
        <end position="306"/>
    </location>
</feature>
<accession>A0A1Y5RM17</accession>
<keyword evidence="11 15" id="KW-0067">ATP-binding</keyword>
<dbReference type="GO" id="GO:0008531">
    <property type="term" value="F:riboflavin kinase activity"/>
    <property type="evidence" value="ECO:0007669"/>
    <property type="project" value="UniProtKB-UniRule"/>
</dbReference>
<comment type="function">
    <text evidence="1">Catalyzes the phosphorylation of riboflavin to FMN followed by the adenylation of FMN to FAD.</text>
</comment>
<evidence type="ECO:0000256" key="14">
    <source>
        <dbReference type="ARBA" id="ARBA00049494"/>
    </source>
</evidence>
<dbReference type="InterPro" id="IPR014729">
    <property type="entry name" value="Rossmann-like_a/b/a_fold"/>
</dbReference>
<dbReference type="EC" id="2.7.1.26" evidence="15"/>
<evidence type="ECO:0000256" key="1">
    <source>
        <dbReference type="ARBA" id="ARBA00002121"/>
    </source>
</evidence>
<dbReference type="SMART" id="SM00904">
    <property type="entry name" value="Flavokinase"/>
    <property type="match status" value="1"/>
</dbReference>
<comment type="pathway">
    <text evidence="2 15">Cofactor biosynthesis; FAD biosynthesis; FAD from FMN: step 1/1.</text>
</comment>
<evidence type="ECO:0000256" key="11">
    <source>
        <dbReference type="ARBA" id="ARBA00022840"/>
    </source>
</evidence>
<comment type="similarity">
    <text evidence="15">Belongs to the ribF family.</text>
</comment>
<dbReference type="GO" id="GO:0005524">
    <property type="term" value="F:ATP binding"/>
    <property type="evidence" value="ECO:0007669"/>
    <property type="project" value="UniProtKB-UniRule"/>
</dbReference>
<evidence type="ECO:0000259" key="16">
    <source>
        <dbReference type="SMART" id="SM00904"/>
    </source>
</evidence>
<dbReference type="EMBL" id="FWFS01000001">
    <property type="protein sequence ID" value="SLN20513.1"/>
    <property type="molecule type" value="Genomic_DNA"/>
</dbReference>
<evidence type="ECO:0000256" key="13">
    <source>
        <dbReference type="ARBA" id="ARBA00047880"/>
    </source>
</evidence>
<dbReference type="RefSeq" id="WP_085835240.1">
    <property type="nucleotide sequence ID" value="NZ_FWFS01000001.1"/>
</dbReference>
<name>A0A1Y5RM17_9RHOB</name>
<keyword evidence="10 15" id="KW-0274">FAD</keyword>
<evidence type="ECO:0000256" key="8">
    <source>
        <dbReference type="ARBA" id="ARBA00022741"/>
    </source>
</evidence>
<sequence>MDRHHHWTGLPETARGTSAAIGNFDGVHLGHRHVIDIARAQGPLSVVTFDPHPREYFKPDAAPFRLMNPQAKANRLAKLGVEQLFELPFDGEMVAMTPERFAREVLVDGLGLRHVVVGADFCFGKNRLGTASDLVHFGREMGFGVTVANLLETTDGTVSSSSAIRTALSEGQPEKAAEMLGHWHRIDGPVQHGDKRGRTLNFPTANMSIDGLLPPKFGVYAVKIDILTGPYQGHYHGAASLGVKPTFGDNRPCLETFLFDFKGDLYGQDLSVALVRYLRPEVAYTTLEALVAQMDADCVQAREILGTPVRAT</sequence>
<protein>
    <recommendedName>
        <fullName evidence="15">Riboflavin biosynthesis protein</fullName>
    </recommendedName>
    <domain>
        <recommendedName>
            <fullName evidence="15">Riboflavin kinase</fullName>
            <ecNumber evidence="15">2.7.1.26</ecNumber>
        </recommendedName>
        <alternativeName>
            <fullName evidence="15">Flavokinase</fullName>
        </alternativeName>
    </domain>
    <domain>
        <recommendedName>
            <fullName evidence="15">FMN adenylyltransferase</fullName>
            <ecNumber evidence="15">2.7.7.2</ecNumber>
        </recommendedName>
        <alternativeName>
            <fullName evidence="15">FAD pyrophosphorylase</fullName>
        </alternativeName>
        <alternativeName>
            <fullName evidence="15">FAD synthase</fullName>
        </alternativeName>
    </domain>
</protein>
<evidence type="ECO:0000256" key="7">
    <source>
        <dbReference type="ARBA" id="ARBA00022695"/>
    </source>
</evidence>
<dbReference type="GO" id="GO:0009398">
    <property type="term" value="P:FMN biosynthetic process"/>
    <property type="evidence" value="ECO:0007669"/>
    <property type="project" value="UniProtKB-UniRule"/>
</dbReference>
<dbReference type="Gene3D" id="2.40.30.30">
    <property type="entry name" value="Riboflavin kinase-like"/>
    <property type="match status" value="1"/>
</dbReference>
<dbReference type="NCBIfam" id="TIGR00083">
    <property type="entry name" value="ribF"/>
    <property type="match status" value="1"/>
</dbReference>
<dbReference type="UniPathway" id="UPA00277">
    <property type="reaction ID" value="UER00407"/>
</dbReference>
<dbReference type="Gene3D" id="3.40.50.620">
    <property type="entry name" value="HUPs"/>
    <property type="match status" value="1"/>
</dbReference>
<keyword evidence="9 15" id="KW-0418">Kinase</keyword>
<dbReference type="InterPro" id="IPR023468">
    <property type="entry name" value="Riboflavin_kinase"/>
</dbReference>
<dbReference type="Proteomes" id="UP000193862">
    <property type="component" value="Unassembled WGS sequence"/>
</dbReference>
<dbReference type="PIRSF" id="PIRSF004491">
    <property type="entry name" value="FAD_Synth"/>
    <property type="match status" value="1"/>
</dbReference>
<keyword evidence="4 15" id="KW-0285">Flavoprotein</keyword>
<dbReference type="InterPro" id="IPR002606">
    <property type="entry name" value="Riboflavin_kinase_bac"/>
</dbReference>
<evidence type="ECO:0000256" key="10">
    <source>
        <dbReference type="ARBA" id="ARBA00022827"/>
    </source>
</evidence>
<comment type="catalytic activity">
    <reaction evidence="13 15">
        <text>riboflavin + ATP = FMN + ADP + H(+)</text>
        <dbReference type="Rhea" id="RHEA:14357"/>
        <dbReference type="ChEBI" id="CHEBI:15378"/>
        <dbReference type="ChEBI" id="CHEBI:30616"/>
        <dbReference type="ChEBI" id="CHEBI:57986"/>
        <dbReference type="ChEBI" id="CHEBI:58210"/>
        <dbReference type="ChEBI" id="CHEBI:456216"/>
        <dbReference type="EC" id="2.7.1.26"/>
    </reaction>
</comment>
<dbReference type="SUPFAM" id="SSF82114">
    <property type="entry name" value="Riboflavin kinase-like"/>
    <property type="match status" value="1"/>
</dbReference>
<dbReference type="PANTHER" id="PTHR22749">
    <property type="entry name" value="RIBOFLAVIN KINASE/FMN ADENYLYLTRANSFERASE"/>
    <property type="match status" value="1"/>
</dbReference>
<comment type="pathway">
    <text evidence="3 15">Cofactor biosynthesis; FMN biosynthesis; FMN from riboflavin (ATP route): step 1/1.</text>
</comment>
<dbReference type="AlphaFoldDB" id="A0A1Y5RM17"/>
<gene>
    <name evidence="17" type="primary">ribF</name>
    <name evidence="17" type="ORF">AQS8620_00527</name>
</gene>
<evidence type="ECO:0000256" key="15">
    <source>
        <dbReference type="PIRNR" id="PIRNR004491"/>
    </source>
</evidence>
<reference evidence="17 18" key="1">
    <citation type="submission" date="2017-03" db="EMBL/GenBank/DDBJ databases">
        <authorList>
            <person name="Afonso C.L."/>
            <person name="Miller P.J."/>
            <person name="Scott M.A."/>
            <person name="Spackman E."/>
            <person name="Goraichik I."/>
            <person name="Dimitrov K.M."/>
            <person name="Suarez D.L."/>
            <person name="Swayne D.E."/>
        </authorList>
    </citation>
    <scope>NUCLEOTIDE SEQUENCE [LARGE SCALE GENOMIC DNA]</scope>
    <source>
        <strain evidence="17 18">CECT 8620</strain>
    </source>
</reference>
<evidence type="ECO:0000256" key="12">
    <source>
        <dbReference type="ARBA" id="ARBA00023268"/>
    </source>
</evidence>
<dbReference type="InterPro" id="IPR023465">
    <property type="entry name" value="Riboflavin_kinase_dom_sf"/>
</dbReference>
<dbReference type="PANTHER" id="PTHR22749:SF6">
    <property type="entry name" value="RIBOFLAVIN KINASE"/>
    <property type="match status" value="1"/>
</dbReference>
<evidence type="ECO:0000256" key="3">
    <source>
        <dbReference type="ARBA" id="ARBA00005201"/>
    </source>
</evidence>
<evidence type="ECO:0000256" key="6">
    <source>
        <dbReference type="ARBA" id="ARBA00022679"/>
    </source>
</evidence>
<dbReference type="Pfam" id="PF01687">
    <property type="entry name" value="Flavokinase"/>
    <property type="match status" value="1"/>
</dbReference>
<dbReference type="SUPFAM" id="SSF52374">
    <property type="entry name" value="Nucleotidylyl transferase"/>
    <property type="match status" value="1"/>
</dbReference>
<dbReference type="EC" id="2.7.7.2" evidence="15"/>
<dbReference type="GO" id="GO:0009231">
    <property type="term" value="P:riboflavin biosynthetic process"/>
    <property type="evidence" value="ECO:0007669"/>
    <property type="project" value="InterPro"/>
</dbReference>
<keyword evidence="5 15" id="KW-0288">FMN</keyword>
<dbReference type="GO" id="GO:0003919">
    <property type="term" value="F:FMN adenylyltransferase activity"/>
    <property type="evidence" value="ECO:0007669"/>
    <property type="project" value="UniProtKB-UniRule"/>
</dbReference>
<dbReference type="OrthoDB" id="9803667at2"/>
<evidence type="ECO:0000256" key="2">
    <source>
        <dbReference type="ARBA" id="ARBA00004726"/>
    </source>
</evidence>
<keyword evidence="18" id="KW-1185">Reference proteome</keyword>
<dbReference type="UniPathway" id="UPA00276">
    <property type="reaction ID" value="UER00406"/>
</dbReference>
<dbReference type="FunFam" id="3.40.50.620:FF:000021">
    <property type="entry name" value="Riboflavin biosynthesis protein"/>
    <property type="match status" value="1"/>
</dbReference>
<dbReference type="InterPro" id="IPR015864">
    <property type="entry name" value="FAD_synthase"/>
</dbReference>
<dbReference type="CDD" id="cd02064">
    <property type="entry name" value="FAD_synthetase_N"/>
    <property type="match status" value="1"/>
</dbReference>
<evidence type="ECO:0000256" key="4">
    <source>
        <dbReference type="ARBA" id="ARBA00022630"/>
    </source>
</evidence>
<keyword evidence="6 15" id="KW-0808">Transferase</keyword>
<evidence type="ECO:0000256" key="9">
    <source>
        <dbReference type="ARBA" id="ARBA00022777"/>
    </source>
</evidence>
<dbReference type="InterPro" id="IPR015865">
    <property type="entry name" value="Riboflavin_kinase_bac/euk"/>
</dbReference>
<comment type="catalytic activity">
    <reaction evidence="14 15">
        <text>FMN + ATP + H(+) = FAD + diphosphate</text>
        <dbReference type="Rhea" id="RHEA:17237"/>
        <dbReference type="ChEBI" id="CHEBI:15378"/>
        <dbReference type="ChEBI" id="CHEBI:30616"/>
        <dbReference type="ChEBI" id="CHEBI:33019"/>
        <dbReference type="ChEBI" id="CHEBI:57692"/>
        <dbReference type="ChEBI" id="CHEBI:58210"/>
        <dbReference type="EC" id="2.7.7.2"/>
    </reaction>
</comment>
<dbReference type="Pfam" id="PF06574">
    <property type="entry name" value="FAD_syn"/>
    <property type="match status" value="1"/>
</dbReference>
<evidence type="ECO:0000313" key="17">
    <source>
        <dbReference type="EMBL" id="SLN20513.1"/>
    </source>
</evidence>
<keyword evidence="8 15" id="KW-0547">Nucleotide-binding</keyword>
<proteinExistence type="inferred from homology"/>
<evidence type="ECO:0000256" key="5">
    <source>
        <dbReference type="ARBA" id="ARBA00022643"/>
    </source>
</evidence>
<evidence type="ECO:0000313" key="18">
    <source>
        <dbReference type="Proteomes" id="UP000193862"/>
    </source>
</evidence>
<keyword evidence="7 15" id="KW-0548">Nucleotidyltransferase</keyword>